<sequence length="498" mass="50151">MPKFSPSLLTARLPSRVTQTQTVQIQTVQTRRIRPVLRRPMLLGLGAALGCCALNSCALGYRAASPAAIPVVATASSSATIPGSATAPSSGAGPNVRVLVVAAPQLTVRVPVQATPQRDAFTPAPLLSPPASGPMTDWRVGVSGGQLTLNGRSAGNTTLYLPPTPGSVVEIAGKPYRGGVLLRVQDGGVQGVNVVNIEDYLRGVVPAEMPASWPAAALAAQAVVARTYVAARINPAAPYDTCATDSCQVYPGLRAEKAQTSAAIQATRSQVVAYAGKPASTYFSSDSGGFTASSAEVWGKALPYLRAQADPYSASGPRAGWRVEIAATQVQTVAARYGAKVGSLRAVTITRLSVSGRPEEITVSGSDGVARITGAKAGGFVRSLGAPGTRVKLSGLNPLVISGSGAGHGVGLSQYGALGLAKAGQDHLRILGFYYPGTSLSALSGPTGSGPAGSSPVGSGSAASVQFGGVALMAGGFQLPSSAPADLKRAVASSGALQ</sequence>
<accession>A0ABU4DT82</accession>
<evidence type="ECO:0000259" key="1">
    <source>
        <dbReference type="Pfam" id="PF08486"/>
    </source>
</evidence>
<dbReference type="EMBL" id="JAPMIV010000031">
    <property type="protein sequence ID" value="MDV6375642.1"/>
    <property type="molecule type" value="Genomic_DNA"/>
</dbReference>
<gene>
    <name evidence="2" type="ORF">ORD21_13665</name>
</gene>
<evidence type="ECO:0000313" key="2">
    <source>
        <dbReference type="EMBL" id="MDV6375642.1"/>
    </source>
</evidence>
<dbReference type="InterPro" id="IPR051922">
    <property type="entry name" value="Bact_Sporulation_Assoc"/>
</dbReference>
<protein>
    <submittedName>
        <fullName evidence="2">SpoIID/LytB domain-containing protein</fullName>
    </submittedName>
</protein>
<reference evidence="2 3" key="1">
    <citation type="submission" date="2022-11" db="EMBL/GenBank/DDBJ databases">
        <title>Deinococcus ZS9-10, Low Temperature and Draught-tolerating, UV-resistant Bacteria from Continental Antarctica.</title>
        <authorList>
            <person name="Cheng L."/>
        </authorList>
    </citation>
    <scope>NUCLEOTIDE SEQUENCE [LARGE SCALE GENOMIC DNA]</scope>
    <source>
        <strain evidence="2 3">ZS9-10</strain>
    </source>
</reference>
<dbReference type="PANTHER" id="PTHR30032:SF4">
    <property type="entry name" value="AMIDASE ENHANCER"/>
    <property type="match status" value="1"/>
</dbReference>
<keyword evidence="3" id="KW-1185">Reference proteome</keyword>
<dbReference type="InterPro" id="IPR013486">
    <property type="entry name" value="SpoIID/LytB"/>
</dbReference>
<feature type="domain" description="Sporulation stage II protein D amidase enhancer LytB N-terminal" evidence="1">
    <location>
        <begin position="186"/>
        <end position="274"/>
    </location>
</feature>
<dbReference type="PANTHER" id="PTHR30032">
    <property type="entry name" value="N-ACETYLMURAMOYL-L-ALANINE AMIDASE-RELATED"/>
    <property type="match status" value="1"/>
</dbReference>
<evidence type="ECO:0000313" key="3">
    <source>
        <dbReference type="Proteomes" id="UP001276150"/>
    </source>
</evidence>
<dbReference type="NCBIfam" id="TIGR02669">
    <property type="entry name" value="SpoIID_LytB"/>
    <property type="match status" value="1"/>
</dbReference>
<name>A0ABU4DT82_9DEIO</name>
<dbReference type="Pfam" id="PF08486">
    <property type="entry name" value="SpoIID"/>
    <property type="match status" value="1"/>
</dbReference>
<dbReference type="RefSeq" id="WP_317640985.1">
    <property type="nucleotide sequence ID" value="NZ_JAPMIV010000031.1"/>
</dbReference>
<dbReference type="Proteomes" id="UP001276150">
    <property type="component" value="Unassembled WGS sequence"/>
</dbReference>
<organism evidence="2 3">
    <name type="scientific">Deinococcus arenicola</name>
    <dbReference type="NCBI Taxonomy" id="2994950"/>
    <lineage>
        <taxon>Bacteria</taxon>
        <taxon>Thermotogati</taxon>
        <taxon>Deinococcota</taxon>
        <taxon>Deinococci</taxon>
        <taxon>Deinococcales</taxon>
        <taxon>Deinococcaceae</taxon>
        <taxon>Deinococcus</taxon>
    </lineage>
</organism>
<proteinExistence type="predicted"/>
<dbReference type="InterPro" id="IPR013693">
    <property type="entry name" value="SpoIID/LytB_N"/>
</dbReference>
<comment type="caution">
    <text evidence="2">The sequence shown here is derived from an EMBL/GenBank/DDBJ whole genome shotgun (WGS) entry which is preliminary data.</text>
</comment>